<name>A0A8S9HMT4_BRACR</name>
<organism evidence="2 3">
    <name type="scientific">Brassica cretica</name>
    <name type="common">Mustard</name>
    <dbReference type="NCBI Taxonomy" id="69181"/>
    <lineage>
        <taxon>Eukaryota</taxon>
        <taxon>Viridiplantae</taxon>
        <taxon>Streptophyta</taxon>
        <taxon>Embryophyta</taxon>
        <taxon>Tracheophyta</taxon>
        <taxon>Spermatophyta</taxon>
        <taxon>Magnoliopsida</taxon>
        <taxon>eudicotyledons</taxon>
        <taxon>Gunneridae</taxon>
        <taxon>Pentapetalae</taxon>
        <taxon>rosids</taxon>
        <taxon>malvids</taxon>
        <taxon>Brassicales</taxon>
        <taxon>Brassicaceae</taxon>
        <taxon>Brassiceae</taxon>
        <taxon>Brassica</taxon>
    </lineage>
</organism>
<sequence length="64" mass="6791">MLGESEENEPEVIQRAGLAPSWSPRGNMGMHEPVAGGEPSLRSAGRQGRPGKARASRRGRPVLA</sequence>
<proteinExistence type="predicted"/>
<dbReference type="AlphaFoldDB" id="A0A8S9HMT4"/>
<evidence type="ECO:0000313" key="3">
    <source>
        <dbReference type="Proteomes" id="UP000712281"/>
    </source>
</evidence>
<accession>A0A8S9HMT4</accession>
<comment type="caution">
    <text evidence="2">The sequence shown here is derived from an EMBL/GenBank/DDBJ whole genome shotgun (WGS) entry which is preliminary data.</text>
</comment>
<protein>
    <submittedName>
        <fullName evidence="2">Uncharacterized protein</fullName>
    </submittedName>
</protein>
<dbReference type="Proteomes" id="UP000712281">
    <property type="component" value="Unassembled WGS sequence"/>
</dbReference>
<evidence type="ECO:0000313" key="2">
    <source>
        <dbReference type="EMBL" id="KAF2558237.1"/>
    </source>
</evidence>
<reference evidence="2" key="1">
    <citation type="submission" date="2019-12" db="EMBL/GenBank/DDBJ databases">
        <title>Genome sequencing and annotation of Brassica cretica.</title>
        <authorList>
            <person name="Studholme D.J."/>
            <person name="Sarris P.F."/>
        </authorList>
    </citation>
    <scope>NUCLEOTIDE SEQUENCE</scope>
    <source>
        <strain evidence="2">PFS-001/15</strain>
        <tissue evidence="2">Leaf</tissue>
    </source>
</reference>
<feature type="compositionally biased region" description="Basic residues" evidence="1">
    <location>
        <begin position="49"/>
        <end position="64"/>
    </location>
</feature>
<feature type="compositionally biased region" description="Acidic residues" evidence="1">
    <location>
        <begin position="1"/>
        <end position="10"/>
    </location>
</feature>
<feature type="region of interest" description="Disordered" evidence="1">
    <location>
        <begin position="1"/>
        <end position="64"/>
    </location>
</feature>
<dbReference type="EMBL" id="QGKW02001940">
    <property type="protein sequence ID" value="KAF2558237.1"/>
    <property type="molecule type" value="Genomic_DNA"/>
</dbReference>
<evidence type="ECO:0000256" key="1">
    <source>
        <dbReference type="SAM" id="MobiDB-lite"/>
    </source>
</evidence>
<gene>
    <name evidence="2" type="ORF">F2Q68_00015274</name>
</gene>